<dbReference type="GO" id="GO:0000166">
    <property type="term" value="F:nucleotide binding"/>
    <property type="evidence" value="ECO:0007669"/>
    <property type="project" value="InterPro"/>
</dbReference>
<evidence type="ECO:0000256" key="1">
    <source>
        <dbReference type="SAM" id="MobiDB-lite"/>
    </source>
</evidence>
<keyword evidence="3" id="KW-1185">Reference proteome</keyword>
<dbReference type="Gene3D" id="1.10.287.40">
    <property type="entry name" value="Serine-tRNA synthetase, tRNA binding domain"/>
    <property type="match status" value="1"/>
</dbReference>
<protein>
    <submittedName>
        <fullName evidence="2">Uncharacterized protein</fullName>
    </submittedName>
</protein>
<feature type="compositionally biased region" description="Polar residues" evidence="1">
    <location>
        <begin position="110"/>
        <end position="124"/>
    </location>
</feature>
<comment type="caution">
    <text evidence="2">The sequence shown here is derived from an EMBL/GenBank/DDBJ whole genome shotgun (WGS) entry which is preliminary data.</text>
</comment>
<dbReference type="EMBL" id="SKBN01000034">
    <property type="protein sequence ID" value="TGJ86053.1"/>
    <property type="molecule type" value="Genomic_DNA"/>
</dbReference>
<reference evidence="2 3" key="1">
    <citation type="submission" date="2019-03" db="EMBL/GenBank/DDBJ databases">
        <title>Draft genome sequence of Xylaria hypoxylon DSM 108379, a ubiquitous saprotrophic-parasitic fungi on hardwood.</title>
        <authorList>
            <person name="Buettner E."/>
            <person name="Leonhardt S."/>
            <person name="Gebauer A.M."/>
            <person name="Liers C."/>
            <person name="Hofrichter M."/>
            <person name="Kellner H."/>
        </authorList>
    </citation>
    <scope>NUCLEOTIDE SEQUENCE [LARGE SCALE GENOMIC DNA]</scope>
    <source>
        <strain evidence="2 3">DSM 108379</strain>
    </source>
</reference>
<organism evidence="2 3">
    <name type="scientific">Xylaria hypoxylon</name>
    <dbReference type="NCBI Taxonomy" id="37992"/>
    <lineage>
        <taxon>Eukaryota</taxon>
        <taxon>Fungi</taxon>
        <taxon>Dikarya</taxon>
        <taxon>Ascomycota</taxon>
        <taxon>Pezizomycotina</taxon>
        <taxon>Sordariomycetes</taxon>
        <taxon>Xylariomycetidae</taxon>
        <taxon>Xylariales</taxon>
        <taxon>Xylariaceae</taxon>
        <taxon>Xylaria</taxon>
    </lineage>
</organism>
<evidence type="ECO:0000313" key="2">
    <source>
        <dbReference type="EMBL" id="TGJ86053.1"/>
    </source>
</evidence>
<gene>
    <name evidence="2" type="ORF">E0Z10_g2729</name>
</gene>
<dbReference type="SUPFAM" id="SSF46589">
    <property type="entry name" value="tRNA-binding arm"/>
    <property type="match status" value="1"/>
</dbReference>
<name>A0A4Z0Z5C5_9PEZI</name>
<feature type="non-terminal residue" evidence="2">
    <location>
        <position position="163"/>
    </location>
</feature>
<dbReference type="InterPro" id="IPR042103">
    <property type="entry name" value="SerRS_1_N_sf"/>
</dbReference>
<accession>A0A4Z0Z5C5</accession>
<dbReference type="InterPro" id="IPR010978">
    <property type="entry name" value="tRNA-bd_arm"/>
</dbReference>
<feature type="region of interest" description="Disordered" evidence="1">
    <location>
        <begin position="96"/>
        <end position="140"/>
    </location>
</feature>
<dbReference type="Proteomes" id="UP000297716">
    <property type="component" value="Unassembled WGS sequence"/>
</dbReference>
<proteinExistence type="predicted"/>
<evidence type="ECO:0000313" key="3">
    <source>
        <dbReference type="Proteomes" id="UP000297716"/>
    </source>
</evidence>
<sequence length="163" mass="18551">MPAGPAESDKTIINSPRNYTIIQRRQLWPPRPDIDIKHIRQNPELHENNCLERNYKNQCKYPSRIKALFAQWQARQRDGRSLRERGNALRREIVNSATIQHEDEAENGTAAGSQQDGSQANDPASRSLGEGPGRDVRTMTKYELLEEARLLKHTLSAIEEGPV</sequence>
<dbReference type="AlphaFoldDB" id="A0A4Z0Z5C5"/>
<dbReference type="STRING" id="37992.A0A4Z0Z5C5"/>
<dbReference type="OrthoDB" id="10264585at2759"/>